<evidence type="ECO:0000256" key="1">
    <source>
        <dbReference type="SAM" id="MobiDB-lite"/>
    </source>
</evidence>
<keyword evidence="3" id="KW-1185">Reference proteome</keyword>
<evidence type="ECO:0000313" key="3">
    <source>
        <dbReference type="Proteomes" id="UP000242415"/>
    </source>
</evidence>
<dbReference type="Proteomes" id="UP000242415">
    <property type="component" value="Unassembled WGS sequence"/>
</dbReference>
<proteinExistence type="predicted"/>
<dbReference type="RefSeq" id="WP_139307385.1">
    <property type="nucleotide sequence ID" value="NZ_FNPH01000009.1"/>
</dbReference>
<name>A0A1H3RV09_9ACTN</name>
<dbReference type="STRING" id="405436.SAMN05444365_109110"/>
<dbReference type="AlphaFoldDB" id="A0A1H3RV09"/>
<reference evidence="3" key="1">
    <citation type="submission" date="2016-10" db="EMBL/GenBank/DDBJ databases">
        <authorList>
            <person name="Varghese N."/>
            <person name="Submissions S."/>
        </authorList>
    </citation>
    <scope>NUCLEOTIDE SEQUENCE [LARGE SCALE GENOMIC DNA]</scope>
    <source>
        <strain evidence="3">DSM 45245</strain>
    </source>
</reference>
<feature type="region of interest" description="Disordered" evidence="1">
    <location>
        <begin position="41"/>
        <end position="124"/>
    </location>
</feature>
<gene>
    <name evidence="2" type="ORF">SAMN05444365_109110</name>
</gene>
<feature type="compositionally biased region" description="Basic and acidic residues" evidence="1">
    <location>
        <begin position="95"/>
        <end position="111"/>
    </location>
</feature>
<dbReference type="EMBL" id="FNPH01000009">
    <property type="protein sequence ID" value="SDZ29564.1"/>
    <property type="molecule type" value="Genomic_DNA"/>
</dbReference>
<sequence length="124" mass="13150">MPSPAFVRPLWWAALRSMRLLRSLRVWTGVAMTAMALALGPGVADPASHPAPPPATAVVAAHADRPAHARPHAAADHVDDRHPTPATRPPLAESADVRGRDTADRHAHGDAHPAPLGQRAPPRR</sequence>
<protein>
    <submittedName>
        <fullName evidence="2">Uncharacterized protein</fullName>
    </submittedName>
</protein>
<accession>A0A1H3RV09</accession>
<organism evidence="2 3">
    <name type="scientific">Micromonospora pattaloongensis</name>
    <dbReference type="NCBI Taxonomy" id="405436"/>
    <lineage>
        <taxon>Bacteria</taxon>
        <taxon>Bacillati</taxon>
        <taxon>Actinomycetota</taxon>
        <taxon>Actinomycetes</taxon>
        <taxon>Micromonosporales</taxon>
        <taxon>Micromonosporaceae</taxon>
        <taxon>Micromonospora</taxon>
    </lineage>
</organism>
<feature type="compositionally biased region" description="Basic and acidic residues" evidence="1">
    <location>
        <begin position="62"/>
        <end position="83"/>
    </location>
</feature>
<evidence type="ECO:0000313" key="2">
    <source>
        <dbReference type="EMBL" id="SDZ29564.1"/>
    </source>
</evidence>